<sequence>NELFHHERSTQLSTITKRMGHICSYQTISQLQYKAAEKDKILSNEFEEIQQYSGRINTHHFAVKVVDSFYMNKENLHGQNSIHILNQVIIKTPENDEILQVSNATLNDIINQKSISNSPSSLSVNNTLSKSTYSYTPIVSY</sequence>
<evidence type="ECO:0000313" key="2">
    <source>
        <dbReference type="Proteomes" id="UP000663845"/>
    </source>
</evidence>
<organism evidence="1 2">
    <name type="scientific">Adineta steineri</name>
    <dbReference type="NCBI Taxonomy" id="433720"/>
    <lineage>
        <taxon>Eukaryota</taxon>
        <taxon>Metazoa</taxon>
        <taxon>Spiralia</taxon>
        <taxon>Gnathifera</taxon>
        <taxon>Rotifera</taxon>
        <taxon>Eurotatoria</taxon>
        <taxon>Bdelloidea</taxon>
        <taxon>Adinetida</taxon>
        <taxon>Adinetidae</taxon>
        <taxon>Adineta</taxon>
    </lineage>
</organism>
<dbReference type="AlphaFoldDB" id="A0A815TZH9"/>
<reference evidence="1" key="1">
    <citation type="submission" date="2021-02" db="EMBL/GenBank/DDBJ databases">
        <authorList>
            <person name="Nowell W R."/>
        </authorList>
    </citation>
    <scope>NUCLEOTIDE SEQUENCE</scope>
</reference>
<dbReference type="Proteomes" id="UP000663845">
    <property type="component" value="Unassembled WGS sequence"/>
</dbReference>
<feature type="non-terminal residue" evidence="1">
    <location>
        <position position="1"/>
    </location>
</feature>
<proteinExistence type="predicted"/>
<comment type="caution">
    <text evidence="1">The sequence shown here is derived from an EMBL/GenBank/DDBJ whole genome shotgun (WGS) entry which is preliminary data.</text>
</comment>
<dbReference type="EMBL" id="CAJNOG010002642">
    <property type="protein sequence ID" value="CAF1512835.1"/>
    <property type="molecule type" value="Genomic_DNA"/>
</dbReference>
<evidence type="ECO:0000313" key="1">
    <source>
        <dbReference type="EMBL" id="CAF1512835.1"/>
    </source>
</evidence>
<accession>A0A815TZH9</accession>
<gene>
    <name evidence="1" type="ORF">JYZ213_LOCUS44131</name>
</gene>
<protein>
    <submittedName>
        <fullName evidence="1">Uncharacterized protein</fullName>
    </submittedName>
</protein>
<name>A0A815TZH9_9BILA</name>